<reference evidence="1 2" key="1">
    <citation type="journal article" date="2016" name="Nat. Commun.">
        <title>Ectomycorrhizal ecology is imprinted in the genome of the dominant symbiotic fungus Cenococcum geophilum.</title>
        <authorList>
            <consortium name="DOE Joint Genome Institute"/>
            <person name="Peter M."/>
            <person name="Kohler A."/>
            <person name="Ohm R.A."/>
            <person name="Kuo A."/>
            <person name="Krutzmann J."/>
            <person name="Morin E."/>
            <person name="Arend M."/>
            <person name="Barry K.W."/>
            <person name="Binder M."/>
            <person name="Choi C."/>
            <person name="Clum A."/>
            <person name="Copeland A."/>
            <person name="Grisel N."/>
            <person name="Haridas S."/>
            <person name="Kipfer T."/>
            <person name="LaButti K."/>
            <person name="Lindquist E."/>
            <person name="Lipzen A."/>
            <person name="Maire R."/>
            <person name="Meier B."/>
            <person name="Mihaltcheva S."/>
            <person name="Molinier V."/>
            <person name="Murat C."/>
            <person name="Poggeler S."/>
            <person name="Quandt C.A."/>
            <person name="Sperisen C."/>
            <person name="Tritt A."/>
            <person name="Tisserant E."/>
            <person name="Crous P.W."/>
            <person name="Henrissat B."/>
            <person name="Nehls U."/>
            <person name="Egli S."/>
            <person name="Spatafora J.W."/>
            <person name="Grigoriev I.V."/>
            <person name="Martin F.M."/>
        </authorList>
    </citation>
    <scope>NUCLEOTIDE SEQUENCE [LARGE SCALE GENOMIC DNA]</scope>
    <source>
        <strain evidence="1 2">1.58</strain>
    </source>
</reference>
<proteinExistence type="predicted"/>
<dbReference type="Proteomes" id="UP000250078">
    <property type="component" value="Unassembled WGS sequence"/>
</dbReference>
<protein>
    <submittedName>
        <fullName evidence="1">Methionyl-tRNA synthetase</fullName>
    </submittedName>
</protein>
<gene>
    <name evidence="1" type="ORF">K441DRAFT_690750</name>
</gene>
<evidence type="ECO:0000313" key="2">
    <source>
        <dbReference type="Proteomes" id="UP000250078"/>
    </source>
</evidence>
<keyword evidence="2" id="KW-1185">Reference proteome</keyword>
<sequence>MASLTIPVLPVPGERNILITSALPYSNATPHLGNLIGSTLSGDTAARFFRARGLRTLYVCGTDQYGTASETKALEEGVDPATLCAKYHKIHKDIYDWFRIDFDIFGQTPTPQHTQIVQDIFRKLWANGFIEERETVQPYCQVHSSFLADRFVEGECSLCHAPDARGDQCDSCGRLMDPFEPESTDSPEAPEDGQNADAKATGWLLNPRCKLDGAKPEKRNTKHLFLRLDSLADKIVTWFNDASRGWTANAVTITQSWINKGLHPRAITRDLRWGVPIPHVEGLNSEDYASKVFYVWFDACIGYPSITKNYTDGDNLDGRNWEQWWKNPKEVELYHFLGKDNVSFHSIVFPGSQIGSGDNWTQVRHISATEYLSYEGGKFSKSKGVGVFGNSARDTGIDADIWRYYLLSRRPESGTDTEFKWEEFISVNNNDLLKNIGNLVNRVIKFCHAKMEGVVPHYTVSEDHQSNVNILLTTYITHLENMRLRLGLSTILQISALGNKFLQDNKLDNRLFAENPELCVNVVGTALNHIHLLANLLSPFMPKTTESIFEQLGVESVPKIPDTWAADTLAEGHALGEPRPLFLMIPAAKLEEWQEAYGGGAAREQKRLEAEKAAAKKAAKKEKRERNQQIKETSTLKRRVNS</sequence>
<evidence type="ECO:0000313" key="1">
    <source>
        <dbReference type="EMBL" id="OCK88153.1"/>
    </source>
</evidence>
<dbReference type="EMBL" id="KV748248">
    <property type="protein sequence ID" value="OCK88153.1"/>
    <property type="molecule type" value="Genomic_DNA"/>
</dbReference>
<name>A0ACC8EPJ9_9PEZI</name>
<organism evidence="1 2">
    <name type="scientific">Cenococcum geophilum 1.58</name>
    <dbReference type="NCBI Taxonomy" id="794803"/>
    <lineage>
        <taxon>Eukaryota</taxon>
        <taxon>Fungi</taxon>
        <taxon>Dikarya</taxon>
        <taxon>Ascomycota</taxon>
        <taxon>Pezizomycotina</taxon>
        <taxon>Dothideomycetes</taxon>
        <taxon>Pleosporomycetidae</taxon>
        <taxon>Gloniales</taxon>
        <taxon>Gloniaceae</taxon>
        <taxon>Cenococcum</taxon>
    </lineage>
</organism>
<accession>A0ACC8EPJ9</accession>